<dbReference type="OrthoDB" id="7771794at2"/>
<dbReference type="eggNOG" id="COG0702">
    <property type="taxonomic scope" value="Bacteria"/>
</dbReference>
<evidence type="ECO:0000313" key="3">
    <source>
        <dbReference type="Proteomes" id="UP000030004"/>
    </source>
</evidence>
<dbReference type="InterPro" id="IPR036291">
    <property type="entry name" value="NAD(P)-bd_dom_sf"/>
</dbReference>
<dbReference type="CDD" id="cd05269">
    <property type="entry name" value="TMR_SDR_a"/>
    <property type="match status" value="1"/>
</dbReference>
<dbReference type="Pfam" id="PF13460">
    <property type="entry name" value="NAD_binding_10"/>
    <property type="match status" value="1"/>
</dbReference>
<protein>
    <recommendedName>
        <fullName evidence="1">NAD(P)-binding domain-containing protein</fullName>
    </recommendedName>
</protein>
<gene>
    <name evidence="2" type="ORF">ATO9_19270</name>
</gene>
<dbReference type="Gene3D" id="3.90.25.10">
    <property type="entry name" value="UDP-galactose 4-epimerase, domain 1"/>
    <property type="match status" value="1"/>
</dbReference>
<reference evidence="2 3" key="1">
    <citation type="journal article" date="2015" name="Antonie Van Leeuwenhoek">
        <title>Pseudooceanicola atlanticus gen. nov. sp. nov., isolated from surface seawater of the Atlantic Ocean and reclassification of Oceanicola batsensis, Oceanicola marinus, Oceanicola nitratireducens, Oceanicola nanhaiensis, Oceanicola antarcticus and Oceanicola flagellatus, as Pseudooceanicola batsensis comb. nov., Pseudooceanicola marinus comb. nov., Pseudooceanicola nitratireducens comb. nov., Pseudooceanicola nanhaiensis comb. nov., Pseudooceanicola antarcticus comb. nov., and Pseudooceanicola flagellatus comb. nov.</title>
        <authorList>
            <person name="Lai Q."/>
            <person name="Li G."/>
            <person name="Liu X."/>
            <person name="Du Y."/>
            <person name="Sun F."/>
            <person name="Shao Z."/>
        </authorList>
    </citation>
    <scope>NUCLEOTIDE SEQUENCE [LARGE SCALE GENOMIC DNA]</scope>
    <source>
        <strain evidence="2 3">22II-s11g</strain>
    </source>
</reference>
<dbReference type="EMBL" id="AQQX01000012">
    <property type="protein sequence ID" value="KGM47329.1"/>
    <property type="molecule type" value="Genomic_DNA"/>
</dbReference>
<evidence type="ECO:0000313" key="2">
    <source>
        <dbReference type="EMBL" id="KGM47329.1"/>
    </source>
</evidence>
<dbReference type="SUPFAM" id="SSF51735">
    <property type="entry name" value="NAD(P)-binding Rossmann-fold domains"/>
    <property type="match status" value="1"/>
</dbReference>
<evidence type="ECO:0000259" key="1">
    <source>
        <dbReference type="Pfam" id="PF13460"/>
    </source>
</evidence>
<dbReference type="InterPro" id="IPR016040">
    <property type="entry name" value="NAD(P)-bd_dom"/>
</dbReference>
<dbReference type="InterPro" id="IPR052718">
    <property type="entry name" value="NmrA-type_oxidoreductase"/>
</dbReference>
<organism evidence="2 3">
    <name type="scientific">Pseudooceanicola atlanticus</name>
    <dbReference type="NCBI Taxonomy" id="1461694"/>
    <lineage>
        <taxon>Bacteria</taxon>
        <taxon>Pseudomonadati</taxon>
        <taxon>Pseudomonadota</taxon>
        <taxon>Alphaproteobacteria</taxon>
        <taxon>Rhodobacterales</taxon>
        <taxon>Paracoccaceae</taxon>
        <taxon>Pseudooceanicola</taxon>
    </lineage>
</organism>
<dbReference type="Gene3D" id="3.40.50.720">
    <property type="entry name" value="NAD(P)-binding Rossmann-like Domain"/>
    <property type="match status" value="1"/>
</dbReference>
<proteinExistence type="predicted"/>
<dbReference type="RefSeq" id="WP_043753128.1">
    <property type="nucleotide sequence ID" value="NZ_AQQX01000012.1"/>
</dbReference>
<dbReference type="PANTHER" id="PTHR47129">
    <property type="entry name" value="QUINONE OXIDOREDUCTASE 2"/>
    <property type="match status" value="1"/>
</dbReference>
<dbReference type="Proteomes" id="UP000030004">
    <property type="component" value="Unassembled WGS sequence"/>
</dbReference>
<accession>A0A0A0EA52</accession>
<comment type="caution">
    <text evidence="2">The sequence shown here is derived from an EMBL/GenBank/DDBJ whole genome shotgun (WGS) entry which is preliminary data.</text>
</comment>
<name>A0A0A0EA52_9RHOB</name>
<dbReference type="STRING" id="1461694.ATO9_19270"/>
<feature type="domain" description="NAD(P)-binding" evidence="1">
    <location>
        <begin position="13"/>
        <end position="192"/>
    </location>
</feature>
<dbReference type="AlphaFoldDB" id="A0A0A0EA52"/>
<dbReference type="PANTHER" id="PTHR47129:SF1">
    <property type="entry name" value="NMRA-LIKE DOMAIN-CONTAINING PROTEIN"/>
    <property type="match status" value="1"/>
</dbReference>
<keyword evidence="3" id="KW-1185">Reference proteome</keyword>
<sequence length="300" mass="31094">MSNIQNGPFIVTGASGQLGRQVVDLLVQAGAGPVIAISRTPDKLADLAGKRVEAREGDFNDPASLEAAFAGGKRLLIISTDDLEPGKRLAAHSNAIAAAKTVGIDHIVYTSFAGPVAESPIGFAQDHEGTEKLITESGADHSILRNNMYTDFLLMGGQQSVAMGTHFSAAADGKTGYVTRADCARAAAAALMKATGRKTLDITGPETVSQAEVAAILSEIAGKEIPYVALPAEDLVQAMIANGLPEFMARVFASFDEAIAQGYLDVASGDLESLTGKPGQSVADFLAANRAALLQAPQEQ</sequence>